<dbReference type="Pfam" id="PF02470">
    <property type="entry name" value="MlaD"/>
    <property type="match status" value="1"/>
</dbReference>
<dbReference type="Gene3D" id="1.10.287.950">
    <property type="entry name" value="Methyl-accepting chemotaxis protein"/>
    <property type="match status" value="1"/>
</dbReference>
<feature type="region of interest" description="Disordered" evidence="1">
    <location>
        <begin position="384"/>
        <end position="441"/>
    </location>
</feature>
<feature type="domain" description="Mce/MlaD" evidence="2">
    <location>
        <begin position="36"/>
        <end position="109"/>
    </location>
</feature>
<dbReference type="AlphaFoldDB" id="A0A1A3TWA8"/>
<protein>
    <submittedName>
        <fullName evidence="4">Mammalian cell entry protein</fullName>
    </submittedName>
</protein>
<dbReference type="PANTHER" id="PTHR33371:SF4">
    <property type="entry name" value="INTERMEMBRANE PHOSPHOLIPID TRANSPORT SYSTEM BINDING PROTEIN MLAD"/>
    <property type="match status" value="1"/>
</dbReference>
<evidence type="ECO:0000259" key="3">
    <source>
        <dbReference type="Pfam" id="PF11887"/>
    </source>
</evidence>
<evidence type="ECO:0000313" key="4">
    <source>
        <dbReference type="EMBL" id="OBK86931.1"/>
    </source>
</evidence>
<dbReference type="EMBL" id="LZMF01000081">
    <property type="protein sequence ID" value="OBK86931.1"/>
    <property type="molecule type" value="Genomic_DNA"/>
</dbReference>
<reference evidence="5" key="1">
    <citation type="submission" date="2016-06" db="EMBL/GenBank/DDBJ databases">
        <authorList>
            <person name="Sutton G."/>
            <person name="Brinkac L."/>
            <person name="Sanka R."/>
            <person name="Adams M."/>
            <person name="Lau E."/>
            <person name="Garcia-Basteiro A."/>
            <person name="Lopez-Varela E."/>
            <person name="Palencia S."/>
        </authorList>
    </citation>
    <scope>NUCLEOTIDE SEQUENCE [LARGE SCALE GENOMIC DNA]</scope>
    <source>
        <strain evidence="5">1274684.2</strain>
    </source>
</reference>
<dbReference type="InterPro" id="IPR024516">
    <property type="entry name" value="Mce_C"/>
</dbReference>
<gene>
    <name evidence="4" type="ORF">A5648_04860</name>
</gene>
<evidence type="ECO:0000313" key="5">
    <source>
        <dbReference type="Proteomes" id="UP000093759"/>
    </source>
</evidence>
<dbReference type="RefSeq" id="WP_065024951.1">
    <property type="nucleotide sequence ID" value="NZ_LZMF01000081.1"/>
</dbReference>
<dbReference type="Proteomes" id="UP000093759">
    <property type="component" value="Unassembled WGS sequence"/>
</dbReference>
<dbReference type="InterPro" id="IPR052336">
    <property type="entry name" value="MlaD_Phospholipid_Transporter"/>
</dbReference>
<evidence type="ECO:0000256" key="1">
    <source>
        <dbReference type="SAM" id="MobiDB-lite"/>
    </source>
</evidence>
<accession>A0A1A3TWA8</accession>
<dbReference type="NCBIfam" id="TIGR00996">
    <property type="entry name" value="Mtu_fam_mce"/>
    <property type="match status" value="1"/>
</dbReference>
<sequence length="441" mass="46328">MTVERILNRWLAIVLVAVLAGGAVVLTQSGLGGGRTHVVAYFENSNGIFVGDEVRILGVRVGEIDAIEAQPERVKISFWFDDHHRVPADAKAVVLSPSLVTARAVQLTPAYAGGPVLTDGATIPRERTAVPVEWDDFRTQLQHLTEMLEPTTPGGVSTLGQFINTSADNLRGQGMNIRDTILEVSEAISAFGDHSGDIFSTVKSLSMLVTALQGSDEVLRRLNQNLASASSSLANSPNEVASAVVDLNTAVKEVKTFVADNHEALGTTSDRLASVSQALVDSVDDLKQILHVIPTAAQNFVNIYQPAQGTLTGALSTNNLSDPISFVCGAIQAASRQNAAQSAKLCVQYLAPIVKNRQYNFFPLGENLFVGASARPNEVTYSEDWMRPDHVPPLPDGNPSAGASAPEADARPPAAAGPAAAQATDPGAGLPGLMLPSGAGS</sequence>
<dbReference type="PANTHER" id="PTHR33371">
    <property type="entry name" value="INTERMEMBRANE PHOSPHOLIPID TRANSPORT SYSTEM BINDING PROTEIN MLAD-RELATED"/>
    <property type="match status" value="1"/>
</dbReference>
<evidence type="ECO:0000259" key="2">
    <source>
        <dbReference type="Pfam" id="PF02470"/>
    </source>
</evidence>
<comment type="caution">
    <text evidence="4">The sequence shown here is derived from an EMBL/GenBank/DDBJ whole genome shotgun (WGS) entry which is preliminary data.</text>
</comment>
<name>A0A1A3TWA8_MYCSD</name>
<feature type="domain" description="Mammalian cell entry C-terminal" evidence="3">
    <location>
        <begin position="117"/>
        <end position="286"/>
    </location>
</feature>
<dbReference type="GO" id="GO:0005576">
    <property type="term" value="C:extracellular region"/>
    <property type="evidence" value="ECO:0007669"/>
    <property type="project" value="TreeGrafter"/>
</dbReference>
<dbReference type="Pfam" id="PF11887">
    <property type="entry name" value="Mce4_CUP1"/>
    <property type="match status" value="1"/>
</dbReference>
<dbReference type="InterPro" id="IPR005693">
    <property type="entry name" value="Mce"/>
</dbReference>
<feature type="compositionally biased region" description="Low complexity" evidence="1">
    <location>
        <begin position="403"/>
        <end position="428"/>
    </location>
</feature>
<proteinExistence type="predicted"/>
<dbReference type="InterPro" id="IPR003399">
    <property type="entry name" value="Mce/MlaD"/>
</dbReference>
<organism evidence="4 5">
    <name type="scientific">Mycolicibacter sinensis (strain JDM601)</name>
    <name type="common">Mycobacterium sinense</name>
    <dbReference type="NCBI Taxonomy" id="875328"/>
    <lineage>
        <taxon>Bacteria</taxon>
        <taxon>Bacillati</taxon>
        <taxon>Actinomycetota</taxon>
        <taxon>Actinomycetes</taxon>
        <taxon>Mycobacteriales</taxon>
        <taxon>Mycobacteriaceae</taxon>
        <taxon>Mycolicibacter</taxon>
    </lineage>
</organism>